<gene>
    <name evidence="1" type="ORF">F4820DRAFT_412328</name>
</gene>
<accession>A0ACB9ZA29</accession>
<name>A0ACB9ZA29_9PEZI</name>
<dbReference type="EMBL" id="MU393443">
    <property type="protein sequence ID" value="KAI4867853.1"/>
    <property type="molecule type" value="Genomic_DNA"/>
</dbReference>
<reference evidence="1 2" key="1">
    <citation type="journal article" date="2022" name="New Phytol.">
        <title>Ecological generalism drives hyperdiversity of secondary metabolite gene clusters in xylarialean endophytes.</title>
        <authorList>
            <person name="Franco M.E.E."/>
            <person name="Wisecaver J.H."/>
            <person name="Arnold A.E."/>
            <person name="Ju Y.M."/>
            <person name="Slot J.C."/>
            <person name="Ahrendt S."/>
            <person name="Moore L.P."/>
            <person name="Eastman K.E."/>
            <person name="Scott K."/>
            <person name="Konkel Z."/>
            <person name="Mondo S.J."/>
            <person name="Kuo A."/>
            <person name="Hayes R.D."/>
            <person name="Haridas S."/>
            <person name="Andreopoulos B."/>
            <person name="Riley R."/>
            <person name="LaButti K."/>
            <person name="Pangilinan J."/>
            <person name="Lipzen A."/>
            <person name="Amirebrahimi M."/>
            <person name="Yan J."/>
            <person name="Adam C."/>
            <person name="Keymanesh K."/>
            <person name="Ng V."/>
            <person name="Louie K."/>
            <person name="Northen T."/>
            <person name="Drula E."/>
            <person name="Henrissat B."/>
            <person name="Hsieh H.M."/>
            <person name="Youens-Clark K."/>
            <person name="Lutzoni F."/>
            <person name="Miadlikowska J."/>
            <person name="Eastwood D.C."/>
            <person name="Hamelin R.C."/>
            <person name="Grigoriev I.V."/>
            <person name="U'Ren J.M."/>
        </authorList>
    </citation>
    <scope>NUCLEOTIDE SEQUENCE [LARGE SCALE GENOMIC DNA]</scope>
    <source>
        <strain evidence="1 2">CBS 119005</strain>
    </source>
</reference>
<evidence type="ECO:0000313" key="1">
    <source>
        <dbReference type="EMBL" id="KAI4867853.1"/>
    </source>
</evidence>
<keyword evidence="2" id="KW-1185">Reference proteome</keyword>
<sequence>MKVVFLLLVGEKLSIQPLDTCHYSQWIKGGLRVRSYFPSSPCFLAMCLFAYPAPRPKKNRKARKPATTTKTTSDDYIQEEWIQSYPAMPLNPGAAGSSYPYWYYYPHGTEQWLEEDRPAYITKGQWASHGETLKGSLDAAHANGQKIGDTRASLSGGIKDTHDAIKDTQAAVKDVHDTLKETYDAIKKNHGEYSSKQDGHAAEIDKVRKHLEDEAKQREEAYQRQQDMQDVWYYSQFLRQAERDAEAGSTRSHSSSKSSSSDRPHRRHARFEEPYEAERRRYHAFAQAPPPPWAGLDPWQHPYPFPSGQDDYRYGHAAAGGYGQRGPPRQPSHPFRHHRRFM</sequence>
<dbReference type="Proteomes" id="UP001497700">
    <property type="component" value="Unassembled WGS sequence"/>
</dbReference>
<proteinExistence type="predicted"/>
<comment type="caution">
    <text evidence="1">The sequence shown here is derived from an EMBL/GenBank/DDBJ whole genome shotgun (WGS) entry which is preliminary data.</text>
</comment>
<organism evidence="1 2">
    <name type="scientific">Hypoxylon rubiginosum</name>
    <dbReference type="NCBI Taxonomy" id="110542"/>
    <lineage>
        <taxon>Eukaryota</taxon>
        <taxon>Fungi</taxon>
        <taxon>Dikarya</taxon>
        <taxon>Ascomycota</taxon>
        <taxon>Pezizomycotina</taxon>
        <taxon>Sordariomycetes</taxon>
        <taxon>Xylariomycetidae</taxon>
        <taxon>Xylariales</taxon>
        <taxon>Hypoxylaceae</taxon>
        <taxon>Hypoxylon</taxon>
    </lineage>
</organism>
<protein>
    <submittedName>
        <fullName evidence="1">Uncharacterized protein</fullName>
    </submittedName>
</protein>
<evidence type="ECO:0000313" key="2">
    <source>
        <dbReference type="Proteomes" id="UP001497700"/>
    </source>
</evidence>